<organism evidence="1 2">
    <name type="scientific">Candidatus Nitrosocosmicus oleophilus</name>
    <dbReference type="NCBI Taxonomy" id="1353260"/>
    <lineage>
        <taxon>Archaea</taxon>
        <taxon>Nitrososphaerota</taxon>
        <taxon>Nitrososphaeria</taxon>
        <taxon>Nitrososphaerales</taxon>
        <taxon>Nitrososphaeraceae</taxon>
        <taxon>Candidatus Nitrosocosmicus</taxon>
    </lineage>
</organism>
<dbReference type="KEGG" id="taa:NMY3_00111"/>
<dbReference type="EMBL" id="CP012850">
    <property type="protein sequence ID" value="ALI34325.1"/>
    <property type="molecule type" value="Genomic_DNA"/>
</dbReference>
<gene>
    <name evidence="1" type="ORF">NMY3_00111</name>
</gene>
<evidence type="ECO:0000313" key="2">
    <source>
        <dbReference type="Proteomes" id="UP000058925"/>
    </source>
</evidence>
<protein>
    <submittedName>
        <fullName evidence="1">Uncharacterized protein</fullName>
    </submittedName>
</protein>
<dbReference type="Proteomes" id="UP000058925">
    <property type="component" value="Chromosome"/>
</dbReference>
<keyword evidence="2" id="KW-1185">Reference proteome</keyword>
<proteinExistence type="predicted"/>
<name>A0A654LSV9_9ARCH</name>
<reference evidence="2" key="1">
    <citation type="submission" date="2015-10" db="EMBL/GenBank/DDBJ databases">
        <title>Niche specialization of a soil ammonia-oxidizing archaeon, Candidatus Nitrosocosmicus oleophilus.</title>
        <authorList>
            <person name="Jung M.-Y."/>
            <person name="Rhee S.-K."/>
        </authorList>
    </citation>
    <scope>NUCLEOTIDE SEQUENCE [LARGE SCALE GENOMIC DNA]</scope>
    <source>
        <strain evidence="2">MY3</strain>
    </source>
</reference>
<dbReference type="AlphaFoldDB" id="A0A654LSV9"/>
<sequence length="201" mass="21619">MNMVLCFGISALLLVVPALQSSFAHQIALYSINGKDYLMEVEWANEPVAVDDKTNVVLTVASPNMTDPTNPEADGTQPITGLENSLKVDIMAGNKTLSSNLDPAFGELGVYESETFYPTIPTTFSFRVYGDINGTSFDNTVSCNPILGEDVPPDNSTVTISNGVDRKALIGGLECPEDRTGLPEPYTSQFEIAQMLNGTKT</sequence>
<evidence type="ECO:0000313" key="1">
    <source>
        <dbReference type="EMBL" id="ALI34325.1"/>
    </source>
</evidence>
<accession>A0A654LSV9</accession>